<comment type="similarity">
    <text evidence="1">Belongs to the universal stress protein A family.</text>
</comment>
<dbReference type="PATRIC" id="fig|512763.3.peg.3434"/>
<dbReference type="Pfam" id="PF00582">
    <property type="entry name" value="Usp"/>
    <property type="match status" value="2"/>
</dbReference>
<organism evidence="3 4">
    <name type="scientific">Rufibacter tibetensis</name>
    <dbReference type="NCBI Taxonomy" id="512763"/>
    <lineage>
        <taxon>Bacteria</taxon>
        <taxon>Pseudomonadati</taxon>
        <taxon>Bacteroidota</taxon>
        <taxon>Cytophagia</taxon>
        <taxon>Cytophagales</taxon>
        <taxon>Hymenobacteraceae</taxon>
        <taxon>Rufibacter</taxon>
    </lineage>
</organism>
<dbReference type="OrthoDB" id="1522603at2"/>
<protein>
    <submittedName>
        <fullName evidence="3">Universal stress protein UspA</fullName>
    </submittedName>
</protein>
<dbReference type="PANTHER" id="PTHR46268:SF6">
    <property type="entry name" value="UNIVERSAL STRESS PROTEIN UP12"/>
    <property type="match status" value="1"/>
</dbReference>
<dbReference type="AlphaFoldDB" id="A0A0P0D012"/>
<evidence type="ECO:0000259" key="2">
    <source>
        <dbReference type="Pfam" id="PF00582"/>
    </source>
</evidence>
<evidence type="ECO:0000313" key="4">
    <source>
        <dbReference type="Proteomes" id="UP000061382"/>
    </source>
</evidence>
<dbReference type="EMBL" id="CP012643">
    <property type="protein sequence ID" value="ALJ00138.1"/>
    <property type="molecule type" value="Genomic_DNA"/>
</dbReference>
<name>A0A0P0D012_9BACT</name>
<dbReference type="PRINTS" id="PR01438">
    <property type="entry name" value="UNVRSLSTRESS"/>
</dbReference>
<dbReference type="InterPro" id="IPR006015">
    <property type="entry name" value="Universal_stress_UspA"/>
</dbReference>
<dbReference type="CDD" id="cd00293">
    <property type="entry name" value="USP-like"/>
    <property type="match status" value="1"/>
</dbReference>
<proteinExistence type="inferred from homology"/>
<dbReference type="SUPFAM" id="SSF52402">
    <property type="entry name" value="Adenine nucleotide alpha hydrolases-like"/>
    <property type="match status" value="2"/>
</dbReference>
<dbReference type="Gene3D" id="3.40.50.12370">
    <property type="match status" value="1"/>
</dbReference>
<sequence>MKKILCPVDFSKTSNKAAEYAAQIAQRTKASLTLLHVLHLPIMDTTESALMASQVLDDQRRVSSDKLHGLSLHLQSLFSASGGFTSSIDTRVQEAFLADAMERLVHEEGFDFVVLGTTGGGNTLEEILIGSNTESVISQVKCPVLAIPSNATYPDIHRIVYASDYQPEDARALGQVIGLATVFQAEVEVVHVSKKAGSEDTQKAQGFIQQVSDQLGGFPIAFHEIVHEEEDTGLKDYLSKTHSNMLAILKKKRSFFKNLFGMSLAEKLTYQTKLPLLVLHADAE</sequence>
<dbReference type="InterPro" id="IPR006016">
    <property type="entry name" value="UspA"/>
</dbReference>
<dbReference type="RefSeq" id="WP_062544684.1">
    <property type="nucleotide sequence ID" value="NZ_CP012643.1"/>
</dbReference>
<feature type="domain" description="UspA" evidence="2">
    <location>
        <begin position="157"/>
        <end position="280"/>
    </location>
</feature>
<evidence type="ECO:0000256" key="1">
    <source>
        <dbReference type="ARBA" id="ARBA00008791"/>
    </source>
</evidence>
<dbReference type="Proteomes" id="UP000061382">
    <property type="component" value="Chromosome"/>
</dbReference>
<keyword evidence="4" id="KW-1185">Reference proteome</keyword>
<gene>
    <name evidence="3" type="ORF">DC20_15620</name>
</gene>
<dbReference type="PANTHER" id="PTHR46268">
    <property type="entry name" value="STRESS RESPONSE PROTEIN NHAX"/>
    <property type="match status" value="1"/>
</dbReference>
<dbReference type="KEGG" id="rti:DC20_15620"/>
<dbReference type="STRING" id="512763.DC20_15620"/>
<accession>A0A0P0D012</accession>
<feature type="domain" description="UspA" evidence="2">
    <location>
        <begin position="1"/>
        <end position="148"/>
    </location>
</feature>
<evidence type="ECO:0000313" key="3">
    <source>
        <dbReference type="EMBL" id="ALJ00138.1"/>
    </source>
</evidence>
<reference evidence="3 4" key="1">
    <citation type="submission" date="2015-08" db="EMBL/GenBank/DDBJ databases">
        <title>Complete genome sequence of Rufibacter tibetensis strain 1351t, a radiation-resistant bacterium from tibet plateau.</title>
        <authorList>
            <person name="Dai J."/>
        </authorList>
    </citation>
    <scope>NUCLEOTIDE SEQUENCE [LARGE SCALE GENOMIC DNA]</scope>
    <source>
        <strain evidence="3 4">1351</strain>
    </source>
</reference>